<evidence type="ECO:0000256" key="2">
    <source>
        <dbReference type="SAM" id="Phobius"/>
    </source>
</evidence>
<reference evidence="3 4" key="1">
    <citation type="submission" date="2014-03" db="EMBL/GenBank/DDBJ databases">
        <title>Draft genome of the hookworm Oesophagostomum dentatum.</title>
        <authorList>
            <person name="Mitreva M."/>
        </authorList>
    </citation>
    <scope>NUCLEOTIDE SEQUENCE [LARGE SCALE GENOMIC DNA]</scope>
    <source>
        <strain evidence="3 4">OD-Hann</strain>
    </source>
</reference>
<feature type="transmembrane region" description="Helical" evidence="2">
    <location>
        <begin position="25"/>
        <end position="51"/>
    </location>
</feature>
<keyword evidence="2" id="KW-0812">Transmembrane</keyword>
<dbReference type="EMBL" id="KN582363">
    <property type="protein sequence ID" value="KHJ82093.1"/>
    <property type="molecule type" value="Genomic_DNA"/>
</dbReference>
<dbReference type="AlphaFoldDB" id="A0A0B1S9Y1"/>
<feature type="compositionally biased region" description="Basic and acidic residues" evidence="1">
    <location>
        <begin position="93"/>
        <end position="105"/>
    </location>
</feature>
<evidence type="ECO:0000313" key="3">
    <source>
        <dbReference type="EMBL" id="KHJ82093.1"/>
    </source>
</evidence>
<evidence type="ECO:0000313" key="4">
    <source>
        <dbReference type="Proteomes" id="UP000053660"/>
    </source>
</evidence>
<feature type="region of interest" description="Disordered" evidence="1">
    <location>
        <begin position="70"/>
        <end position="168"/>
    </location>
</feature>
<sequence>METNSTTSMRQEKLPDENDEFPVNFVAYGMIAACFVLLLLLVIPVLIYVFISKNRARREELRKKLVSLEPIQIATPGSTSRSREQTTTGSQELSKEKTQEKDANRKTTSGETIGVERRNRTKSKRRIGSGNRRATVHISMANTVTTPNRRRSRARRGSHSAELMPTKK</sequence>
<proteinExistence type="predicted"/>
<gene>
    <name evidence="3" type="ORF">OESDEN_18215</name>
</gene>
<feature type="compositionally biased region" description="Polar residues" evidence="1">
    <location>
        <begin position="75"/>
        <end position="92"/>
    </location>
</feature>
<dbReference type="Proteomes" id="UP000053660">
    <property type="component" value="Unassembled WGS sequence"/>
</dbReference>
<keyword evidence="4" id="KW-1185">Reference proteome</keyword>
<evidence type="ECO:0000256" key="1">
    <source>
        <dbReference type="SAM" id="MobiDB-lite"/>
    </source>
</evidence>
<protein>
    <submittedName>
        <fullName evidence="3">Uncharacterized protein</fullName>
    </submittedName>
</protein>
<name>A0A0B1S9Y1_OESDE</name>
<keyword evidence="2" id="KW-1133">Transmembrane helix</keyword>
<accession>A0A0B1S9Y1</accession>
<keyword evidence="2" id="KW-0472">Membrane</keyword>
<feature type="compositionally biased region" description="Basic residues" evidence="1">
    <location>
        <begin position="148"/>
        <end position="158"/>
    </location>
</feature>
<organism evidence="3 4">
    <name type="scientific">Oesophagostomum dentatum</name>
    <name type="common">Nodular worm</name>
    <dbReference type="NCBI Taxonomy" id="61180"/>
    <lineage>
        <taxon>Eukaryota</taxon>
        <taxon>Metazoa</taxon>
        <taxon>Ecdysozoa</taxon>
        <taxon>Nematoda</taxon>
        <taxon>Chromadorea</taxon>
        <taxon>Rhabditida</taxon>
        <taxon>Rhabditina</taxon>
        <taxon>Rhabditomorpha</taxon>
        <taxon>Strongyloidea</taxon>
        <taxon>Strongylidae</taxon>
        <taxon>Oesophagostomum</taxon>
    </lineage>
</organism>